<dbReference type="PANTHER" id="PTHR46033">
    <property type="entry name" value="PROTEIN MAIN-LIKE 2"/>
    <property type="match status" value="1"/>
</dbReference>
<gene>
    <name evidence="2" type="ORF">Ahy_A03g015302</name>
</gene>
<dbReference type="PANTHER" id="PTHR46033:SF8">
    <property type="entry name" value="PROTEIN MAINTENANCE OF MERISTEMS-LIKE"/>
    <property type="match status" value="1"/>
</dbReference>
<proteinExistence type="predicted"/>
<organism evidence="2 3">
    <name type="scientific">Arachis hypogaea</name>
    <name type="common">Peanut</name>
    <dbReference type="NCBI Taxonomy" id="3818"/>
    <lineage>
        <taxon>Eukaryota</taxon>
        <taxon>Viridiplantae</taxon>
        <taxon>Streptophyta</taxon>
        <taxon>Embryophyta</taxon>
        <taxon>Tracheophyta</taxon>
        <taxon>Spermatophyta</taxon>
        <taxon>Magnoliopsida</taxon>
        <taxon>eudicotyledons</taxon>
        <taxon>Gunneridae</taxon>
        <taxon>Pentapetalae</taxon>
        <taxon>rosids</taxon>
        <taxon>fabids</taxon>
        <taxon>Fabales</taxon>
        <taxon>Fabaceae</taxon>
        <taxon>Papilionoideae</taxon>
        <taxon>50 kb inversion clade</taxon>
        <taxon>dalbergioids sensu lato</taxon>
        <taxon>Dalbergieae</taxon>
        <taxon>Pterocarpus clade</taxon>
        <taxon>Arachis</taxon>
    </lineage>
</organism>
<name>A0A445E083_ARAHY</name>
<accession>A0A445E083</accession>
<feature type="domain" description="Aminotransferase-like plant mobile" evidence="1">
    <location>
        <begin position="37"/>
        <end position="125"/>
    </location>
</feature>
<evidence type="ECO:0000313" key="2">
    <source>
        <dbReference type="EMBL" id="RYR68830.1"/>
    </source>
</evidence>
<evidence type="ECO:0000313" key="3">
    <source>
        <dbReference type="Proteomes" id="UP000289738"/>
    </source>
</evidence>
<dbReference type="Proteomes" id="UP000289738">
    <property type="component" value="Chromosome A03"/>
</dbReference>
<dbReference type="InterPro" id="IPR044824">
    <property type="entry name" value="MAIN-like"/>
</dbReference>
<comment type="caution">
    <text evidence="2">The sequence shown here is derived from an EMBL/GenBank/DDBJ whole genome shotgun (WGS) entry which is preliminary data.</text>
</comment>
<evidence type="ECO:0000259" key="1">
    <source>
        <dbReference type="Pfam" id="PF10536"/>
    </source>
</evidence>
<reference evidence="2 3" key="1">
    <citation type="submission" date="2019-01" db="EMBL/GenBank/DDBJ databases">
        <title>Sequencing of cultivated peanut Arachis hypogaea provides insights into genome evolution and oil improvement.</title>
        <authorList>
            <person name="Chen X."/>
        </authorList>
    </citation>
    <scope>NUCLEOTIDE SEQUENCE [LARGE SCALE GENOMIC DNA]</scope>
    <source>
        <strain evidence="3">cv. Fuhuasheng</strain>
        <tissue evidence="2">Leaves</tissue>
    </source>
</reference>
<dbReference type="InterPro" id="IPR019557">
    <property type="entry name" value="AminoTfrase-like_pln_mobile"/>
</dbReference>
<dbReference type="GO" id="GO:0010073">
    <property type="term" value="P:meristem maintenance"/>
    <property type="evidence" value="ECO:0007669"/>
    <property type="project" value="InterPro"/>
</dbReference>
<keyword evidence="3" id="KW-1185">Reference proteome</keyword>
<dbReference type="AlphaFoldDB" id="A0A445E083"/>
<protein>
    <recommendedName>
        <fullName evidence="1">Aminotransferase-like plant mobile domain-containing protein</fullName>
    </recommendedName>
</protein>
<dbReference type="Pfam" id="PF10536">
    <property type="entry name" value="PMD"/>
    <property type="match status" value="1"/>
</dbReference>
<sequence length="153" mass="17401">MACKLDLSETWNLMVEDALQATEFYHISRIGVTRGFYTLLSILVKRWRLETHNFVLLVGEVTVILKDVPYIFGLPIDRQVVSGWTNSSGEFLQSQCIAIFGHKPVVSSSSKSYIKLAWVRRIRDTEPFGDFGVYLEISEMPNFLFAGFDPICG</sequence>
<dbReference type="EMBL" id="SDMP01000003">
    <property type="protein sequence ID" value="RYR68830.1"/>
    <property type="molecule type" value="Genomic_DNA"/>
</dbReference>